<evidence type="ECO:0000256" key="7">
    <source>
        <dbReference type="SAM" id="Phobius"/>
    </source>
</evidence>
<keyword evidence="5 7" id="KW-0472">Membrane</keyword>
<evidence type="ECO:0000256" key="1">
    <source>
        <dbReference type="ARBA" id="ARBA00004141"/>
    </source>
</evidence>
<keyword evidence="4 7" id="KW-1133">Transmembrane helix</keyword>
<evidence type="ECO:0000256" key="3">
    <source>
        <dbReference type="ARBA" id="ARBA00022692"/>
    </source>
</evidence>
<feature type="region of interest" description="Disordered" evidence="6">
    <location>
        <begin position="1"/>
        <end position="79"/>
    </location>
</feature>
<comment type="similarity">
    <text evidence="2">Belongs to the Orai family.</text>
</comment>
<feature type="transmembrane region" description="Helical" evidence="7">
    <location>
        <begin position="371"/>
        <end position="398"/>
    </location>
</feature>
<keyword evidence="3 7" id="KW-0812">Transmembrane</keyword>
<gene>
    <name evidence="8" type="ORF">BEMITA_LOCUS12830</name>
</gene>
<dbReference type="Proteomes" id="UP001152759">
    <property type="component" value="Chromosome 8"/>
</dbReference>
<evidence type="ECO:0008006" key="10">
    <source>
        <dbReference type="Google" id="ProtNLM"/>
    </source>
</evidence>
<evidence type="ECO:0000256" key="4">
    <source>
        <dbReference type="ARBA" id="ARBA00022989"/>
    </source>
</evidence>
<evidence type="ECO:0000256" key="6">
    <source>
        <dbReference type="SAM" id="MobiDB-lite"/>
    </source>
</evidence>
<dbReference type="EMBL" id="OU963869">
    <property type="protein sequence ID" value="CAH0394545.1"/>
    <property type="molecule type" value="Genomic_DNA"/>
</dbReference>
<keyword evidence="9" id="KW-1185">Reference proteome</keyword>
<evidence type="ECO:0000313" key="8">
    <source>
        <dbReference type="EMBL" id="CAH0394545.1"/>
    </source>
</evidence>
<dbReference type="GO" id="GO:0002115">
    <property type="term" value="P:store-operated calcium entry"/>
    <property type="evidence" value="ECO:0007669"/>
    <property type="project" value="TreeGrafter"/>
</dbReference>
<feature type="region of interest" description="Disordered" evidence="6">
    <location>
        <begin position="124"/>
        <end position="155"/>
    </location>
</feature>
<feature type="compositionally biased region" description="Basic and acidic residues" evidence="6">
    <location>
        <begin position="68"/>
        <end position="79"/>
    </location>
</feature>
<dbReference type="PANTHER" id="PTHR31501">
    <property type="entry name" value="CALCIUM RELEASE-ACTIVATED CALCIUM CHANNEL PROTEIN 1"/>
    <property type="match status" value="1"/>
</dbReference>
<protein>
    <recommendedName>
        <fullName evidence="10">Calcium release-activated calcium channel protein 1</fullName>
    </recommendedName>
</protein>
<dbReference type="Gene3D" id="1.20.140.140">
    <property type="entry name" value="Calcium release-activated calcium channel protein Orai"/>
    <property type="match status" value="1"/>
</dbReference>
<feature type="transmembrane region" description="Helical" evidence="7">
    <location>
        <begin position="459"/>
        <end position="482"/>
    </location>
</feature>
<reference evidence="8" key="1">
    <citation type="submission" date="2021-12" db="EMBL/GenBank/DDBJ databases">
        <authorList>
            <person name="King R."/>
        </authorList>
    </citation>
    <scope>NUCLEOTIDE SEQUENCE</scope>
</reference>
<dbReference type="InterPro" id="IPR038350">
    <property type="entry name" value="Orai_sf"/>
</dbReference>
<dbReference type="Pfam" id="PF07856">
    <property type="entry name" value="Orai-1"/>
    <property type="match status" value="1"/>
</dbReference>
<dbReference type="GO" id="GO:0016020">
    <property type="term" value="C:membrane"/>
    <property type="evidence" value="ECO:0007669"/>
    <property type="project" value="UniProtKB-SubCell"/>
</dbReference>
<organism evidence="8 9">
    <name type="scientific">Bemisia tabaci</name>
    <name type="common">Sweetpotato whitefly</name>
    <name type="synonym">Aleurodes tabaci</name>
    <dbReference type="NCBI Taxonomy" id="7038"/>
    <lineage>
        <taxon>Eukaryota</taxon>
        <taxon>Metazoa</taxon>
        <taxon>Ecdysozoa</taxon>
        <taxon>Arthropoda</taxon>
        <taxon>Hexapoda</taxon>
        <taxon>Insecta</taxon>
        <taxon>Pterygota</taxon>
        <taxon>Neoptera</taxon>
        <taxon>Paraneoptera</taxon>
        <taxon>Hemiptera</taxon>
        <taxon>Sternorrhyncha</taxon>
        <taxon>Aleyrodoidea</taxon>
        <taxon>Aleyrodidae</taxon>
        <taxon>Aleyrodinae</taxon>
        <taxon>Bemisia</taxon>
    </lineage>
</organism>
<evidence type="ECO:0000256" key="5">
    <source>
        <dbReference type="ARBA" id="ARBA00023136"/>
    </source>
</evidence>
<dbReference type="PANTHER" id="PTHR31501:SF7">
    <property type="entry name" value="CALCIUM RELEASE-ACTIVATED CALCIUM CHANNEL PROTEIN 1"/>
    <property type="match status" value="1"/>
</dbReference>
<proteinExistence type="inferred from homology"/>
<feature type="transmembrane region" description="Helical" evidence="7">
    <location>
        <begin position="427"/>
        <end position="453"/>
    </location>
</feature>
<name>A0A9P0AML0_BEMTA</name>
<dbReference type="AlphaFoldDB" id="A0A9P0AML0"/>
<dbReference type="InterPro" id="IPR012446">
    <property type="entry name" value="CRAC_channel"/>
</dbReference>
<evidence type="ECO:0000256" key="2">
    <source>
        <dbReference type="ARBA" id="ARBA00008062"/>
    </source>
</evidence>
<evidence type="ECO:0000313" key="9">
    <source>
        <dbReference type="Proteomes" id="UP001152759"/>
    </source>
</evidence>
<dbReference type="GO" id="GO:0015279">
    <property type="term" value="F:store-operated calcium channel activity"/>
    <property type="evidence" value="ECO:0007669"/>
    <property type="project" value="TreeGrafter"/>
</dbReference>
<accession>A0A9P0AML0</accession>
<comment type="subcellular location">
    <subcellularLocation>
        <location evidence="1">Membrane</location>
        <topology evidence="1">Multi-pass membrane protein</topology>
    </subcellularLocation>
</comment>
<sequence length="513" mass="56712">MNTIHEDGSVTAAADMENNNTIKCSRVPSTGVAGGDSGDEIRGRAAAETTSCYDSSEPESGIGSSRQNLEEDKTTTDDEERLKLQRAATAVATTVNEKRPTAGFRDDRSAQLKQGGRQISRLAEGLPRSSSEARIRAPSMAKGMGTPAGRGPLRKPDFFTQQGTVSPLSKHRMQHKRQVTSADLYNKKIPGGTLSRQATSDSLFTTSASMQLHGDAPPLLRKDSKQNLYQKQQLSDSKLGNKRYLLGSSSTGSELSLQAKMLPYHSQLNIPFSNGPFSGSRNDNRGSQFSLSSYPFRNDCEHNNLSMYSQSNSHLDEEQRGEDSQGLTWRRLHMSRAKLKATATTSELLSGFAMIAMVELQINEPTNVPEWLFIMFSICTTILVAVHIFALMISTYLLPNIDAISKLQSTKLVKESPHERMRGFVELAWTFSTVFGLFLFLVEVAILCWVKFWDHSINAAIAATIIVIPVLVIFVIFVFYFYHNLVAFKFKASVSDVKELEAMKKKLDDASPA</sequence>